<proteinExistence type="predicted"/>
<feature type="region of interest" description="Disordered" evidence="2">
    <location>
        <begin position="1"/>
        <end position="24"/>
    </location>
</feature>
<comment type="caution">
    <text evidence="4">The sequence shown here is derived from an EMBL/GenBank/DDBJ whole genome shotgun (WGS) entry which is preliminary data.</text>
</comment>
<dbReference type="PANTHER" id="PTHR34676:SF28">
    <property type="entry name" value="ZINC FINGER, CCHC-TYPE, RIBONUCLEASE H-LIKE DOMAIN, GAG-PRE-INTEGRASE DOMAIN PROTEIN-RELATED"/>
    <property type="match status" value="1"/>
</dbReference>
<feature type="region of interest" description="Disordered" evidence="2">
    <location>
        <begin position="845"/>
        <end position="941"/>
    </location>
</feature>
<evidence type="ECO:0000256" key="1">
    <source>
        <dbReference type="PROSITE-ProRule" id="PRU00047"/>
    </source>
</evidence>
<keyword evidence="1" id="KW-0479">Metal-binding</keyword>
<accession>A0A9K3JW78</accession>
<evidence type="ECO:0000256" key="2">
    <source>
        <dbReference type="SAM" id="MobiDB-lite"/>
    </source>
</evidence>
<reference evidence="4" key="2">
    <citation type="submission" date="2020-06" db="EMBL/GenBank/DDBJ databases">
        <title>Helianthus annuus Genome sequencing and assembly Release 2.</title>
        <authorList>
            <person name="Gouzy J."/>
            <person name="Langlade N."/>
            <person name="Munos S."/>
        </authorList>
    </citation>
    <scope>NUCLEOTIDE SEQUENCE</scope>
    <source>
        <tissue evidence="4">Leaves</tissue>
    </source>
</reference>
<feature type="region of interest" description="Disordered" evidence="2">
    <location>
        <begin position="1055"/>
        <end position="1106"/>
    </location>
</feature>
<dbReference type="AlphaFoldDB" id="A0A9K3JW78"/>
<dbReference type="Gene3D" id="4.10.60.10">
    <property type="entry name" value="Zinc finger, CCHC-type"/>
    <property type="match status" value="2"/>
</dbReference>
<evidence type="ECO:0000259" key="3">
    <source>
        <dbReference type="PROSITE" id="PS50158"/>
    </source>
</evidence>
<dbReference type="EMBL" id="MNCJ02000316">
    <property type="protein sequence ID" value="KAF5822615.1"/>
    <property type="molecule type" value="Genomic_DNA"/>
</dbReference>
<keyword evidence="5" id="KW-1185">Reference proteome</keyword>
<dbReference type="Gramene" id="mRNA:HanXRQr2_Chr01g0028631">
    <property type="protein sequence ID" value="CDS:HanXRQr2_Chr01g0028631.1"/>
    <property type="gene ID" value="HanXRQr2_Chr01g0028631"/>
</dbReference>
<feature type="region of interest" description="Disordered" evidence="2">
    <location>
        <begin position="1009"/>
        <end position="1034"/>
    </location>
</feature>
<dbReference type="Proteomes" id="UP000215914">
    <property type="component" value="Unassembled WGS sequence"/>
</dbReference>
<gene>
    <name evidence="4" type="ORF">HanXRQr2_Chr01g0028631</name>
</gene>
<feature type="compositionally biased region" description="Polar residues" evidence="2">
    <location>
        <begin position="845"/>
        <end position="862"/>
    </location>
</feature>
<feature type="domain" description="CCHC-type" evidence="3">
    <location>
        <begin position="1044"/>
        <end position="1057"/>
    </location>
</feature>
<dbReference type="Pfam" id="PF14223">
    <property type="entry name" value="Retrotran_gag_2"/>
    <property type="match status" value="1"/>
</dbReference>
<evidence type="ECO:0000313" key="5">
    <source>
        <dbReference type="Proteomes" id="UP000215914"/>
    </source>
</evidence>
<protein>
    <submittedName>
        <fullName evidence="4">Transcription factor interactor and regulator CCHC(Zn) family</fullName>
    </submittedName>
</protein>
<evidence type="ECO:0000313" key="4">
    <source>
        <dbReference type="EMBL" id="KAF5822615.1"/>
    </source>
</evidence>
<dbReference type="InterPro" id="IPR001878">
    <property type="entry name" value="Znf_CCHC"/>
</dbReference>
<feature type="compositionally biased region" description="Basic and acidic residues" evidence="2">
    <location>
        <begin position="1095"/>
        <end position="1106"/>
    </location>
</feature>
<feature type="compositionally biased region" description="Polar residues" evidence="2">
    <location>
        <begin position="1070"/>
        <end position="1093"/>
    </location>
</feature>
<keyword evidence="1" id="KW-0862">Zinc</keyword>
<feature type="region of interest" description="Disordered" evidence="2">
    <location>
        <begin position="979"/>
        <end position="998"/>
    </location>
</feature>
<dbReference type="GO" id="GO:0003676">
    <property type="term" value="F:nucleic acid binding"/>
    <property type="evidence" value="ECO:0007669"/>
    <property type="project" value="InterPro"/>
</dbReference>
<dbReference type="SUPFAM" id="SSF57756">
    <property type="entry name" value="Retrovirus zinc finger-like domains"/>
    <property type="match status" value="2"/>
</dbReference>
<feature type="domain" description="CCHC-type" evidence="3">
    <location>
        <begin position="405"/>
        <end position="421"/>
    </location>
</feature>
<feature type="compositionally biased region" description="Basic and acidic residues" evidence="2">
    <location>
        <begin position="986"/>
        <end position="998"/>
    </location>
</feature>
<feature type="compositionally biased region" description="Low complexity" evidence="2">
    <location>
        <begin position="926"/>
        <end position="941"/>
    </location>
</feature>
<dbReference type="PANTHER" id="PTHR34676">
    <property type="entry name" value="DUF4219 DOMAIN-CONTAINING PROTEIN-RELATED"/>
    <property type="match status" value="1"/>
</dbReference>
<sequence length="1205" mass="134894">MSTTNSELSTLTQQQELDSKLGTTSRIPRLTDANDFPEWKWRFEQHLKVKDYKLWRSILRGPREIMMESPTEPDVKVKKPREQYTEDDLLIVEEDDRAFSYLTMGLGPNIAMGFRTCKSAKELWDSLVEVYEGNEDMKESRRNLLQQNFNNFNHIYGETVDNQIQRFVKLVTQMQMEEIHTSNASTNRQLLNALPKSWDHHVAMIKKTKDLARCTLSEMISHIKACELDDKQRETNYKNSMLAAGFSIAPTTSSDSNTALLSQGGFQMFRNNSSVSQSGSSNQIVSSASPASVQNAGKASAAASASAHSTNNEMMAFFASQSKEKLDIAASVINCLNAFLAGKLDPPKWSQDDLSQIHPDDVEEMDITWQMAMAAFGAQKFVKKTGKNRWGNAWNGASKVPFNLRCYNCHEEGHYARNCPKPPMNRDQNPTIPAQPATPNRERALVSTASIADAAASGSPQPQGLAQALVVQPNVNFDWSSEIERLNISAPDNQAATSNIAFMTSNEHDPEPQEETAADDFAFMTQILSAPVKGLTKEEVLSVFCTPECRERVEAYRIHNAELIEDYNEIKRKNFTLTKNEKLFKEKVEAQRKDIVQLKDDVSVAKGQLMIVKEKLCEVTKELESVRDKYQINQLNIKKFDSSSKLIKNLCDEQLAYSKKKGSGLGYNQTPPPYNNNYTYLPMSEEEILNESKMTYGSSSKSSVHNKTVEPQKPSPLKFIPKGTIDPNISLSCADDSSEVRCDDVHGSEPVIVSNISEPYFEYYSEPTESDIAFTNSLFASFSAFVSSCEPAVLGKTDNVCVDDLNNICGDDSFSANVCDDNISNVSACDNVTGAVPKDAFSETTETISQENQVYPDSSSEPVSVGVPNVESSGTPLETELPNESEPVSQSKCSEEMHVDETSSGSESEPESVSLEKSIKEVQVDETSSGSESEPESVSLEKCIKEEHTVETSSCSESEPESASDDKCVDKTHLDEAHTCSNSESRVSEKEKGVDKRVKSSAEKLIKEKPQIKHGQKTKTLNHMKSNKQRPNVKNVQNVKRQTCFNCGIAGHIARNCGRLPRTPDKKSSGRNQKVTSNRSKCSESMKSAWTKTMKSKDLHRTRPSDQDWNAAKRLNQNRQTNFQRNQRNYFGNAFESLNSNWSRQFWKPKVNGMQSNPMKSYHQKAAHRNVSKFLNKENLVWQRVTYFDAQGKPRSTMGWVPKSN</sequence>
<feature type="compositionally biased region" description="Low complexity" evidence="2">
    <location>
        <begin position="902"/>
        <end position="916"/>
    </location>
</feature>
<dbReference type="InterPro" id="IPR036875">
    <property type="entry name" value="Znf_CCHC_sf"/>
</dbReference>
<name>A0A9K3JW78_HELAN</name>
<dbReference type="Pfam" id="PF00098">
    <property type="entry name" value="zf-CCHC"/>
    <property type="match status" value="2"/>
</dbReference>
<feature type="compositionally biased region" description="Basic residues" evidence="2">
    <location>
        <begin position="1012"/>
        <end position="1028"/>
    </location>
</feature>
<reference evidence="4" key="1">
    <citation type="journal article" date="2017" name="Nature">
        <title>The sunflower genome provides insights into oil metabolism, flowering and Asterid evolution.</title>
        <authorList>
            <person name="Badouin H."/>
            <person name="Gouzy J."/>
            <person name="Grassa C.J."/>
            <person name="Murat F."/>
            <person name="Staton S.E."/>
            <person name="Cottret L."/>
            <person name="Lelandais-Briere C."/>
            <person name="Owens G.L."/>
            <person name="Carrere S."/>
            <person name="Mayjonade B."/>
            <person name="Legrand L."/>
            <person name="Gill N."/>
            <person name="Kane N.C."/>
            <person name="Bowers J.E."/>
            <person name="Hubner S."/>
            <person name="Bellec A."/>
            <person name="Berard A."/>
            <person name="Berges H."/>
            <person name="Blanchet N."/>
            <person name="Boniface M.C."/>
            <person name="Brunel D."/>
            <person name="Catrice O."/>
            <person name="Chaidir N."/>
            <person name="Claudel C."/>
            <person name="Donnadieu C."/>
            <person name="Faraut T."/>
            <person name="Fievet G."/>
            <person name="Helmstetter N."/>
            <person name="King M."/>
            <person name="Knapp S.J."/>
            <person name="Lai Z."/>
            <person name="Le Paslier M.C."/>
            <person name="Lippi Y."/>
            <person name="Lorenzon L."/>
            <person name="Mandel J.R."/>
            <person name="Marage G."/>
            <person name="Marchand G."/>
            <person name="Marquand E."/>
            <person name="Bret-Mestries E."/>
            <person name="Morien E."/>
            <person name="Nambeesan S."/>
            <person name="Nguyen T."/>
            <person name="Pegot-Espagnet P."/>
            <person name="Pouilly N."/>
            <person name="Raftis F."/>
            <person name="Sallet E."/>
            <person name="Schiex T."/>
            <person name="Thomas J."/>
            <person name="Vandecasteele C."/>
            <person name="Vares D."/>
            <person name="Vear F."/>
            <person name="Vautrin S."/>
            <person name="Crespi M."/>
            <person name="Mangin B."/>
            <person name="Burke J.M."/>
            <person name="Salse J."/>
            <person name="Munos S."/>
            <person name="Vincourt P."/>
            <person name="Rieseberg L.H."/>
            <person name="Langlade N.B."/>
        </authorList>
    </citation>
    <scope>NUCLEOTIDE SEQUENCE</scope>
    <source>
        <tissue evidence="4">Leaves</tissue>
    </source>
</reference>
<dbReference type="PROSITE" id="PS50158">
    <property type="entry name" value="ZF_CCHC"/>
    <property type="match status" value="2"/>
</dbReference>
<dbReference type="SMART" id="SM00343">
    <property type="entry name" value="ZnF_C2HC"/>
    <property type="match status" value="2"/>
</dbReference>
<organism evidence="4 5">
    <name type="scientific">Helianthus annuus</name>
    <name type="common">Common sunflower</name>
    <dbReference type="NCBI Taxonomy" id="4232"/>
    <lineage>
        <taxon>Eukaryota</taxon>
        <taxon>Viridiplantae</taxon>
        <taxon>Streptophyta</taxon>
        <taxon>Embryophyta</taxon>
        <taxon>Tracheophyta</taxon>
        <taxon>Spermatophyta</taxon>
        <taxon>Magnoliopsida</taxon>
        <taxon>eudicotyledons</taxon>
        <taxon>Gunneridae</taxon>
        <taxon>Pentapetalae</taxon>
        <taxon>asterids</taxon>
        <taxon>campanulids</taxon>
        <taxon>Asterales</taxon>
        <taxon>Asteraceae</taxon>
        <taxon>Asteroideae</taxon>
        <taxon>Heliantheae alliance</taxon>
        <taxon>Heliantheae</taxon>
        <taxon>Helianthus</taxon>
    </lineage>
</organism>
<keyword evidence="1" id="KW-0863">Zinc-finger</keyword>
<dbReference type="GO" id="GO:0008270">
    <property type="term" value="F:zinc ion binding"/>
    <property type="evidence" value="ECO:0007669"/>
    <property type="project" value="UniProtKB-KW"/>
</dbReference>